<reference evidence="4 6" key="1">
    <citation type="journal article" date="2015" name="Biotechnol. Bioeng.">
        <title>Genome sequence and phenotypic characterization of Caulobacter segnis.</title>
        <authorList>
            <person name="Patel S."/>
            <person name="Fletcher B."/>
            <person name="Scott D.C."/>
            <person name="Ely B."/>
        </authorList>
    </citation>
    <scope>NUCLEOTIDE SEQUENCE [LARGE SCALE GENOMIC DNA]</scope>
    <source>
        <strain evidence="4 6">PS02</strain>
    </source>
</reference>
<dbReference type="PANTHER" id="PTHR43278:SF1">
    <property type="entry name" value="IRON-SULFUR FLAVOPROTEIN MJ1083"/>
    <property type="match status" value="1"/>
</dbReference>
<dbReference type="InterPro" id="IPR051796">
    <property type="entry name" value="ISF_SsuE-like"/>
</dbReference>
<dbReference type="RefSeq" id="WP_063602629.1">
    <property type="nucleotide sequence ID" value="NZ_LITQ01000059.1"/>
</dbReference>
<gene>
    <name evidence="5" type="ORF">CLCOS_39820</name>
    <name evidence="4" type="ORF">WX73_03506</name>
</gene>
<keyword evidence="2" id="KW-0288">FMN</keyword>
<accession>A0A170NCZ5</accession>
<dbReference type="InterPro" id="IPR029039">
    <property type="entry name" value="Flavoprotein-like_sf"/>
</dbReference>
<dbReference type="PANTHER" id="PTHR43278">
    <property type="entry name" value="NAD(P)H-DEPENDENT FMN-CONTAINING OXIDOREDUCTASE YWQN-RELATED"/>
    <property type="match status" value="1"/>
</dbReference>
<keyword evidence="1" id="KW-0285">Flavoprotein</keyword>
<protein>
    <submittedName>
        <fullName evidence="4">Iron-sulfur flavoprotein</fullName>
    </submittedName>
    <submittedName>
        <fullName evidence="5">NADPH-dependent FMN reductase</fullName>
    </submittedName>
</protein>
<keyword evidence="7" id="KW-1185">Reference proteome</keyword>
<dbReference type="PATRIC" id="fig|1705578.3.peg.3766"/>
<reference evidence="5 7" key="2">
    <citation type="journal article" date="2016" name="Front. Microbiol.">
        <title>Industrial Acetogenic Biocatalysts: A Comparative Metabolic and Genomic Analysis.</title>
        <authorList>
            <person name="Bengelsdorf F."/>
            <person name="Poehlein A."/>
            <person name="Sonja S."/>
            <person name="Erz C."/>
            <person name="Hummel T."/>
            <person name="Hoffmeister S."/>
            <person name="Daniel R."/>
            <person name="Durre P."/>
        </authorList>
    </citation>
    <scope>NUCLEOTIDE SEQUENCE [LARGE SCALE GENOMIC DNA]</scope>
    <source>
        <strain evidence="5 7">PTA-10522</strain>
    </source>
</reference>
<dbReference type="SUPFAM" id="SSF52218">
    <property type="entry name" value="Flavoproteins"/>
    <property type="match status" value="1"/>
</dbReference>
<dbReference type="AlphaFoldDB" id="A0A170NCZ5"/>
<dbReference type="EMBL" id="LROR01000094">
    <property type="protein sequence ID" value="OBR90515.1"/>
    <property type="molecule type" value="Genomic_DNA"/>
</dbReference>
<evidence type="ECO:0000313" key="4">
    <source>
        <dbReference type="EMBL" id="OAA84229.1"/>
    </source>
</evidence>
<dbReference type="GO" id="GO:0016491">
    <property type="term" value="F:oxidoreductase activity"/>
    <property type="evidence" value="ECO:0007669"/>
    <property type="project" value="InterPro"/>
</dbReference>
<name>A0A170NCZ5_9CLOT</name>
<evidence type="ECO:0000313" key="5">
    <source>
        <dbReference type="EMBL" id="OBR90515.1"/>
    </source>
</evidence>
<evidence type="ECO:0000259" key="3">
    <source>
        <dbReference type="Pfam" id="PF03358"/>
    </source>
</evidence>
<dbReference type="EMBL" id="LITQ01000059">
    <property type="protein sequence ID" value="OAA84229.1"/>
    <property type="molecule type" value="Genomic_DNA"/>
</dbReference>
<evidence type="ECO:0000313" key="6">
    <source>
        <dbReference type="Proteomes" id="UP000077384"/>
    </source>
</evidence>
<evidence type="ECO:0000256" key="1">
    <source>
        <dbReference type="ARBA" id="ARBA00022630"/>
    </source>
</evidence>
<feature type="domain" description="NADPH-dependent FMN reductase-like" evidence="3">
    <location>
        <begin position="2"/>
        <end position="146"/>
    </location>
</feature>
<evidence type="ECO:0000313" key="7">
    <source>
        <dbReference type="Proteomes" id="UP000093694"/>
    </source>
</evidence>
<dbReference type="Proteomes" id="UP000077384">
    <property type="component" value="Unassembled WGS sequence"/>
</dbReference>
<dbReference type="Proteomes" id="UP000093694">
    <property type="component" value="Unassembled WGS sequence"/>
</dbReference>
<organism evidence="4 6">
    <name type="scientific">Clostridium coskatii</name>
    <dbReference type="NCBI Taxonomy" id="1705578"/>
    <lineage>
        <taxon>Bacteria</taxon>
        <taxon>Bacillati</taxon>
        <taxon>Bacillota</taxon>
        <taxon>Clostridia</taxon>
        <taxon>Eubacteriales</taxon>
        <taxon>Clostridiaceae</taxon>
        <taxon>Clostridium</taxon>
    </lineage>
</organism>
<proteinExistence type="predicted"/>
<comment type="caution">
    <text evidence="4">The sequence shown here is derived from an EMBL/GenBank/DDBJ whole genome shotgun (WGS) entry which is preliminary data.</text>
</comment>
<evidence type="ECO:0000256" key="2">
    <source>
        <dbReference type="ARBA" id="ARBA00022643"/>
    </source>
</evidence>
<sequence length="210" mass="22661">MILGISASGRKYGITSKTVKAILEASNLEYEYISLSGKKINGCIGCTLCAADNQCKVKDDWNEIAEKMLMANAIVFGAPNYGGTINALGHACLERTFCFRHREAFSLSGKIGIAVSASYNEQGASLVNTIIKKSMMVNKMSVVGAVSAHGYSQCYTCGFGHKCNAGNVVKKYGILDKIEKKHLPPSFEEQEDTILKANSMGKILESLVSK</sequence>
<dbReference type="Pfam" id="PF03358">
    <property type="entry name" value="FMN_red"/>
    <property type="match status" value="1"/>
</dbReference>
<dbReference type="Gene3D" id="3.40.50.360">
    <property type="match status" value="1"/>
</dbReference>
<dbReference type="InterPro" id="IPR005025">
    <property type="entry name" value="FMN_Rdtase-like_dom"/>
</dbReference>